<reference evidence="1 2" key="1">
    <citation type="submission" date="2020-07" db="EMBL/GenBank/DDBJ databases">
        <title>Complete Genome Sequence of an acetic acid bacterium, Acetobacter aceti JCM20276.</title>
        <authorList>
            <person name="Hirose Y."/>
            <person name="Mihara H."/>
        </authorList>
    </citation>
    <scope>NUCLEOTIDE SEQUENCE [LARGE SCALE GENOMIC DNA]</scope>
    <source>
        <strain evidence="1 2">JCM20276</strain>
    </source>
</reference>
<accession>A0A6S6PM63</accession>
<organism evidence="1 2">
    <name type="scientific">Acetobacter aceti</name>
    <dbReference type="NCBI Taxonomy" id="435"/>
    <lineage>
        <taxon>Bacteria</taxon>
        <taxon>Pseudomonadati</taxon>
        <taxon>Pseudomonadota</taxon>
        <taxon>Alphaproteobacteria</taxon>
        <taxon>Acetobacterales</taxon>
        <taxon>Acetobacteraceae</taxon>
        <taxon>Acetobacter</taxon>
        <taxon>Acetobacter subgen. Acetobacter</taxon>
    </lineage>
</organism>
<dbReference type="AlphaFoldDB" id="A0A6S6PM63"/>
<dbReference type="EMBL" id="AP023326">
    <property type="protein sequence ID" value="BCI67826.1"/>
    <property type="molecule type" value="Genomic_DNA"/>
</dbReference>
<evidence type="ECO:0000313" key="1">
    <source>
        <dbReference type="EMBL" id="BCI67826.1"/>
    </source>
</evidence>
<gene>
    <name evidence="1" type="ORF">AAJCM20276_24500</name>
</gene>
<evidence type="ECO:0000313" key="2">
    <source>
        <dbReference type="Proteomes" id="UP000515220"/>
    </source>
</evidence>
<evidence type="ECO:0008006" key="3">
    <source>
        <dbReference type="Google" id="ProtNLM"/>
    </source>
</evidence>
<dbReference type="Proteomes" id="UP000515220">
    <property type="component" value="Chromosome"/>
</dbReference>
<proteinExistence type="predicted"/>
<dbReference type="Gene3D" id="3.30.450.20">
    <property type="entry name" value="PAS domain"/>
    <property type="match status" value="1"/>
</dbReference>
<sequence length="52" mass="5905">MQASYNPIFDCKGCIIKVVKFATDITRHVHAITEIESLKKTHQQHAQLPSRA</sequence>
<protein>
    <recommendedName>
        <fullName evidence="3">PAC domain-containing protein</fullName>
    </recommendedName>
</protein>
<name>A0A6S6PM63_ACEAC</name>